<evidence type="ECO:0000313" key="2">
    <source>
        <dbReference type="Proteomes" id="UP000499080"/>
    </source>
</evidence>
<name>A0A4Y2K388_ARAVE</name>
<reference evidence="1 2" key="1">
    <citation type="journal article" date="2019" name="Sci. Rep.">
        <title>Orb-weaving spider Araneus ventricosus genome elucidates the spidroin gene catalogue.</title>
        <authorList>
            <person name="Kono N."/>
            <person name="Nakamura H."/>
            <person name="Ohtoshi R."/>
            <person name="Moran D.A.P."/>
            <person name="Shinohara A."/>
            <person name="Yoshida Y."/>
            <person name="Fujiwara M."/>
            <person name="Mori M."/>
            <person name="Tomita M."/>
            <person name="Arakawa K."/>
        </authorList>
    </citation>
    <scope>NUCLEOTIDE SEQUENCE [LARGE SCALE GENOMIC DNA]</scope>
</reference>
<sequence length="97" mass="11009">MNQIMGSAYLFGHFEDAHKSGPPLRECVFQVPDSIVIEFAYIQMHSATLGKVPSLTCRCRQCEPKRDVLWSLGKWTNRRLVNARELDNNAVPMATSQ</sequence>
<dbReference type="AlphaFoldDB" id="A0A4Y2K388"/>
<evidence type="ECO:0000313" key="1">
    <source>
        <dbReference type="EMBL" id="GBM96851.1"/>
    </source>
</evidence>
<protein>
    <submittedName>
        <fullName evidence="1">Uncharacterized protein</fullName>
    </submittedName>
</protein>
<comment type="caution">
    <text evidence="1">The sequence shown here is derived from an EMBL/GenBank/DDBJ whole genome shotgun (WGS) entry which is preliminary data.</text>
</comment>
<proteinExistence type="predicted"/>
<dbReference type="EMBL" id="BGPR01004184">
    <property type="protein sequence ID" value="GBM96851.1"/>
    <property type="molecule type" value="Genomic_DNA"/>
</dbReference>
<organism evidence="1 2">
    <name type="scientific">Araneus ventricosus</name>
    <name type="common">Orbweaver spider</name>
    <name type="synonym">Epeira ventricosa</name>
    <dbReference type="NCBI Taxonomy" id="182803"/>
    <lineage>
        <taxon>Eukaryota</taxon>
        <taxon>Metazoa</taxon>
        <taxon>Ecdysozoa</taxon>
        <taxon>Arthropoda</taxon>
        <taxon>Chelicerata</taxon>
        <taxon>Arachnida</taxon>
        <taxon>Araneae</taxon>
        <taxon>Araneomorphae</taxon>
        <taxon>Entelegynae</taxon>
        <taxon>Araneoidea</taxon>
        <taxon>Araneidae</taxon>
        <taxon>Araneus</taxon>
    </lineage>
</organism>
<keyword evidence="2" id="KW-1185">Reference proteome</keyword>
<dbReference type="Proteomes" id="UP000499080">
    <property type="component" value="Unassembled WGS sequence"/>
</dbReference>
<accession>A0A4Y2K388</accession>
<gene>
    <name evidence="1" type="ORF">AVEN_126643_1</name>
</gene>